<reference evidence="1" key="1">
    <citation type="journal article" date="2023" name="Mol. Biol. Evol.">
        <title>Third-Generation Sequencing Reveals the Adaptive Role of the Epigenome in Three Deep-Sea Polychaetes.</title>
        <authorList>
            <person name="Perez M."/>
            <person name="Aroh O."/>
            <person name="Sun Y."/>
            <person name="Lan Y."/>
            <person name="Juniper S.K."/>
            <person name="Young C.R."/>
            <person name="Angers B."/>
            <person name="Qian P.Y."/>
        </authorList>
    </citation>
    <scope>NUCLEOTIDE SEQUENCE</scope>
    <source>
        <strain evidence="1">P08H-3</strain>
    </source>
</reference>
<comment type="caution">
    <text evidence="1">The sequence shown here is derived from an EMBL/GenBank/DDBJ whole genome shotgun (WGS) entry which is preliminary data.</text>
</comment>
<protein>
    <submittedName>
        <fullName evidence="1">Uncharacterized protein</fullName>
    </submittedName>
</protein>
<name>A0AAD9IVB9_9ANNE</name>
<evidence type="ECO:0000313" key="2">
    <source>
        <dbReference type="Proteomes" id="UP001208570"/>
    </source>
</evidence>
<dbReference type="Proteomes" id="UP001208570">
    <property type="component" value="Unassembled WGS sequence"/>
</dbReference>
<proteinExistence type="predicted"/>
<dbReference type="AlphaFoldDB" id="A0AAD9IVB9"/>
<sequence length="159" mass="18206">MQDIVLFNSSSNKSPQGRLDCKNLLPISFHNRYDRATNRKQLKVQHTATQALLDLSFTTPPEESEEGLLEDKRDICLFKLLGTLKRSEFTPPCNGNVHHNSEMNLTSEVQTLRTENMILKQQLLNTQLTKESFEGNNKKVLYMTELPSYMTLIALSSLF</sequence>
<evidence type="ECO:0000313" key="1">
    <source>
        <dbReference type="EMBL" id="KAK2140940.1"/>
    </source>
</evidence>
<dbReference type="EMBL" id="JAODUP010001201">
    <property type="protein sequence ID" value="KAK2140940.1"/>
    <property type="molecule type" value="Genomic_DNA"/>
</dbReference>
<gene>
    <name evidence="1" type="ORF">LSH36_1201g00061</name>
</gene>
<organism evidence="1 2">
    <name type="scientific">Paralvinella palmiformis</name>
    <dbReference type="NCBI Taxonomy" id="53620"/>
    <lineage>
        <taxon>Eukaryota</taxon>
        <taxon>Metazoa</taxon>
        <taxon>Spiralia</taxon>
        <taxon>Lophotrochozoa</taxon>
        <taxon>Annelida</taxon>
        <taxon>Polychaeta</taxon>
        <taxon>Sedentaria</taxon>
        <taxon>Canalipalpata</taxon>
        <taxon>Terebellida</taxon>
        <taxon>Terebelliformia</taxon>
        <taxon>Alvinellidae</taxon>
        <taxon>Paralvinella</taxon>
    </lineage>
</organism>
<accession>A0AAD9IVB9</accession>
<keyword evidence="2" id="KW-1185">Reference proteome</keyword>